<dbReference type="Gramene" id="Ma06_t20940.1">
    <property type="protein sequence ID" value="Ma06_p20940.1"/>
    <property type="gene ID" value="Ma06_g20940"/>
</dbReference>
<dbReference type="AlphaFoldDB" id="A0A804JIK1"/>
<evidence type="ECO:0000313" key="2">
    <source>
        <dbReference type="EnsemblPlants" id="Ma06_p20940.1"/>
    </source>
</evidence>
<name>A0A804JIK1_MUSAM</name>
<protein>
    <submittedName>
        <fullName evidence="1">(wild Malaysian banana) hypothetical protein</fullName>
    </submittedName>
</protein>
<dbReference type="InParanoid" id="A0A804JIK1"/>
<proteinExistence type="predicted"/>
<dbReference type="EMBL" id="HG996471">
    <property type="protein sequence ID" value="CAG1846889.1"/>
    <property type="molecule type" value="Genomic_DNA"/>
</dbReference>
<dbReference type="Proteomes" id="UP000012960">
    <property type="component" value="Unplaced"/>
</dbReference>
<reference evidence="2" key="2">
    <citation type="submission" date="2021-05" db="UniProtKB">
        <authorList>
            <consortium name="EnsemblPlants"/>
        </authorList>
    </citation>
    <scope>IDENTIFICATION</scope>
    <source>
        <strain evidence="2">subsp. malaccensis</strain>
    </source>
</reference>
<gene>
    <name evidence="1" type="ORF">GSMUA_166840.1</name>
</gene>
<keyword evidence="3" id="KW-1185">Reference proteome</keyword>
<evidence type="ECO:0000313" key="1">
    <source>
        <dbReference type="EMBL" id="CAG1846889.1"/>
    </source>
</evidence>
<evidence type="ECO:0000313" key="3">
    <source>
        <dbReference type="Proteomes" id="UP000012960"/>
    </source>
</evidence>
<dbReference type="Gene3D" id="2.40.30.10">
    <property type="entry name" value="Translation factors"/>
    <property type="match status" value="1"/>
</dbReference>
<sequence length="188" mass="21493">MRLIDVMGVTKGKRLRGRPLAHGILPGYPTPSRVLDRMVTTTVPNEMYKMNGQSWRRVTEFDTTVKDINHTRERGGLVKDAYAAVLCWAEEEVFTSPYRSRLLVWRHSEEIELKYIDASSKFGHGRFQMTREKHKLYGRLKQTSLVPLNLLLCLSITQPGTKSTHVFDDKPSTVLHTKPNHCAPQAGF</sequence>
<reference evidence="1" key="1">
    <citation type="submission" date="2021-03" db="EMBL/GenBank/DDBJ databases">
        <authorList>
            <consortium name="Genoscope - CEA"/>
            <person name="William W."/>
        </authorList>
    </citation>
    <scope>NUCLEOTIDE SEQUENCE</scope>
    <source>
        <strain evidence="1">Doubled-haploid Pahang</strain>
    </source>
</reference>
<accession>A0A804JIK1</accession>
<organism evidence="2 3">
    <name type="scientific">Musa acuminata subsp. malaccensis</name>
    <name type="common">Wild banana</name>
    <name type="synonym">Musa malaccensis</name>
    <dbReference type="NCBI Taxonomy" id="214687"/>
    <lineage>
        <taxon>Eukaryota</taxon>
        <taxon>Viridiplantae</taxon>
        <taxon>Streptophyta</taxon>
        <taxon>Embryophyta</taxon>
        <taxon>Tracheophyta</taxon>
        <taxon>Spermatophyta</taxon>
        <taxon>Magnoliopsida</taxon>
        <taxon>Liliopsida</taxon>
        <taxon>Zingiberales</taxon>
        <taxon>Musaceae</taxon>
        <taxon>Musa</taxon>
    </lineage>
</organism>
<dbReference type="EnsemblPlants" id="Ma06_t20940.1">
    <property type="protein sequence ID" value="Ma06_p20940.1"/>
    <property type="gene ID" value="Ma06_g20940"/>
</dbReference>